<feature type="domain" description="SUF system FeS cluster assembly SufBD core" evidence="1">
    <location>
        <begin position="108"/>
        <end position="192"/>
    </location>
</feature>
<dbReference type="InterPro" id="IPR055346">
    <property type="entry name" value="Fe-S_cluster_assembly_SufBD"/>
</dbReference>
<dbReference type="InterPro" id="IPR000825">
    <property type="entry name" value="SUF_FeS_clus_asmbl_SufBD_core"/>
</dbReference>
<accession>A0AA88U9X5</accession>
<organism evidence="2 3">
    <name type="scientific">Escallonia rubra</name>
    <dbReference type="NCBI Taxonomy" id="112253"/>
    <lineage>
        <taxon>Eukaryota</taxon>
        <taxon>Viridiplantae</taxon>
        <taxon>Streptophyta</taxon>
        <taxon>Embryophyta</taxon>
        <taxon>Tracheophyta</taxon>
        <taxon>Spermatophyta</taxon>
        <taxon>Magnoliopsida</taxon>
        <taxon>eudicotyledons</taxon>
        <taxon>Gunneridae</taxon>
        <taxon>Pentapetalae</taxon>
        <taxon>asterids</taxon>
        <taxon>campanulids</taxon>
        <taxon>Escalloniales</taxon>
        <taxon>Escalloniaceae</taxon>
        <taxon>Escallonia</taxon>
    </lineage>
</organism>
<reference evidence="2" key="1">
    <citation type="submission" date="2022-12" db="EMBL/GenBank/DDBJ databases">
        <title>Draft genome assemblies for two species of Escallonia (Escalloniales).</title>
        <authorList>
            <person name="Chanderbali A."/>
            <person name="Dervinis C."/>
            <person name="Anghel I."/>
            <person name="Soltis D."/>
            <person name="Soltis P."/>
            <person name="Zapata F."/>
        </authorList>
    </citation>
    <scope>NUCLEOTIDE SEQUENCE</scope>
    <source>
        <strain evidence="2">UCBG92.1500</strain>
        <tissue evidence="2">Leaf</tissue>
    </source>
</reference>
<keyword evidence="3" id="KW-1185">Reference proteome</keyword>
<protein>
    <recommendedName>
        <fullName evidence="1">SUF system FeS cluster assembly SufBD core domain-containing protein</fullName>
    </recommendedName>
</protein>
<comment type="caution">
    <text evidence="2">The sequence shown here is derived from an EMBL/GenBank/DDBJ whole genome shotgun (WGS) entry which is preliminary data.</text>
</comment>
<dbReference type="PANTHER" id="PTHR43575:SF1">
    <property type="entry name" value="PROTEIN ABCI7, CHLOROPLASTIC"/>
    <property type="match status" value="1"/>
</dbReference>
<dbReference type="SUPFAM" id="SSF101960">
    <property type="entry name" value="Stabilizer of iron transporter SufD"/>
    <property type="match status" value="1"/>
</dbReference>
<sequence>MAEKVEQPFPFSYEIDMSKGDLLDMAEGQVCKLILAESKKEPFSCGVYSEATVTVDLKFSTIGEFEAFNTMKNDEEHESTSTYELVEVSTGGKLSRHNVRVRKIGPDTDLHGRIVSDHPRGVYRQLHECIVAHSLGEAILDGNVQVNRHALQTDAGQLTRSLVLEPRASVNVIPNLQIIADDVKCSHRAAIS</sequence>
<name>A0AA88U9X5_9ASTE</name>
<dbReference type="EMBL" id="JAVXUO010003025">
    <property type="protein sequence ID" value="KAK2967367.1"/>
    <property type="molecule type" value="Genomic_DNA"/>
</dbReference>
<evidence type="ECO:0000259" key="1">
    <source>
        <dbReference type="Pfam" id="PF01458"/>
    </source>
</evidence>
<dbReference type="GO" id="GO:0016226">
    <property type="term" value="P:iron-sulfur cluster assembly"/>
    <property type="evidence" value="ECO:0007669"/>
    <property type="project" value="InterPro"/>
</dbReference>
<evidence type="ECO:0000313" key="2">
    <source>
        <dbReference type="EMBL" id="KAK2967367.1"/>
    </source>
</evidence>
<gene>
    <name evidence="2" type="ORF">RJ640_027033</name>
</gene>
<dbReference type="PANTHER" id="PTHR43575">
    <property type="entry name" value="PROTEIN ABCI7, CHLOROPLASTIC"/>
    <property type="match status" value="1"/>
</dbReference>
<dbReference type="AlphaFoldDB" id="A0AA88U9X5"/>
<dbReference type="InterPro" id="IPR037284">
    <property type="entry name" value="SUF_FeS_clus_asmbl_SufBD_sf"/>
</dbReference>
<evidence type="ECO:0000313" key="3">
    <source>
        <dbReference type="Proteomes" id="UP001187471"/>
    </source>
</evidence>
<proteinExistence type="predicted"/>
<dbReference type="Proteomes" id="UP001187471">
    <property type="component" value="Unassembled WGS sequence"/>
</dbReference>
<dbReference type="Pfam" id="PF01458">
    <property type="entry name" value="SUFBD_core"/>
    <property type="match status" value="1"/>
</dbReference>